<accession>A0A7V7V0S6</accession>
<evidence type="ECO:0000313" key="2">
    <source>
        <dbReference type="EMBL" id="KAB2335312.1"/>
    </source>
</evidence>
<reference evidence="2 3" key="1">
    <citation type="journal article" date="2014" name="Arch. Microbiol.">
        <title>Bacillus mesophilum sp. nov., strain IITR-54T, a novel 4-chlorobiphenyl dechlorinating bacterium.</title>
        <authorList>
            <person name="Manickam N."/>
            <person name="Singh N.K."/>
            <person name="Bajaj A."/>
            <person name="Kumar R.M."/>
            <person name="Kaur G."/>
            <person name="Kaur N."/>
            <person name="Bala M."/>
            <person name="Kumar A."/>
            <person name="Mayilraj S."/>
        </authorList>
    </citation>
    <scope>NUCLEOTIDE SEQUENCE [LARGE SCALE GENOMIC DNA]</scope>
    <source>
        <strain evidence="2 3">IITR-54</strain>
    </source>
</reference>
<sequence>MDAVLSGILATFVTLPIVVYIIVFIAAKQLTKRHKLAVKAAVDISTFFLIVSVHFLIVAIWEQSFLWMIIVLLLLIAALFTVIHWRVKHEINFSLVFRGFWRFNFLLFLTAYIVLMAIGLIKRVSFFVS</sequence>
<proteinExistence type="predicted"/>
<keyword evidence="3" id="KW-1185">Reference proteome</keyword>
<evidence type="ECO:0000313" key="3">
    <source>
        <dbReference type="Proteomes" id="UP000441354"/>
    </source>
</evidence>
<keyword evidence="1" id="KW-1133">Transmembrane helix</keyword>
<dbReference type="InterPro" id="IPR024515">
    <property type="entry name" value="DUF3397"/>
</dbReference>
<dbReference type="AlphaFoldDB" id="A0A7V7V0S6"/>
<keyword evidence="1" id="KW-0812">Transmembrane</keyword>
<gene>
    <name evidence="2" type="ORF">F7732_01715</name>
</gene>
<keyword evidence="1" id="KW-0472">Membrane</keyword>
<organism evidence="2 3">
    <name type="scientific">Bacillus mesophilum</name>
    <dbReference type="NCBI Taxonomy" id="1071718"/>
    <lineage>
        <taxon>Bacteria</taxon>
        <taxon>Bacillati</taxon>
        <taxon>Bacillota</taxon>
        <taxon>Bacilli</taxon>
        <taxon>Bacillales</taxon>
        <taxon>Bacillaceae</taxon>
        <taxon>Bacillus</taxon>
    </lineage>
</organism>
<dbReference type="Pfam" id="PF11877">
    <property type="entry name" value="DUF3397"/>
    <property type="match status" value="1"/>
</dbReference>
<feature type="transmembrane region" description="Helical" evidence="1">
    <location>
        <begin position="67"/>
        <end position="87"/>
    </location>
</feature>
<evidence type="ECO:0000256" key="1">
    <source>
        <dbReference type="SAM" id="Phobius"/>
    </source>
</evidence>
<dbReference type="PIRSF" id="PIRSF030092">
    <property type="entry name" value="UCP030092"/>
    <property type="match status" value="1"/>
</dbReference>
<name>A0A7V7V0S6_9BACI</name>
<protein>
    <submittedName>
        <fullName evidence="2">DUF3397 domain-containing protein</fullName>
    </submittedName>
</protein>
<comment type="caution">
    <text evidence="2">The sequence shown here is derived from an EMBL/GenBank/DDBJ whole genome shotgun (WGS) entry which is preliminary data.</text>
</comment>
<feature type="transmembrane region" description="Helical" evidence="1">
    <location>
        <begin position="99"/>
        <end position="121"/>
    </location>
</feature>
<dbReference type="EMBL" id="WBOT01000001">
    <property type="protein sequence ID" value="KAB2335312.1"/>
    <property type="molecule type" value="Genomic_DNA"/>
</dbReference>
<feature type="transmembrane region" description="Helical" evidence="1">
    <location>
        <begin position="6"/>
        <end position="28"/>
    </location>
</feature>
<dbReference type="Proteomes" id="UP000441354">
    <property type="component" value="Unassembled WGS sequence"/>
</dbReference>
<dbReference type="OrthoDB" id="2353183at2"/>
<dbReference type="InterPro" id="IPR016945">
    <property type="entry name" value="UCP030092"/>
</dbReference>
<dbReference type="RefSeq" id="WP_151571976.1">
    <property type="nucleotide sequence ID" value="NZ_WBOT01000001.1"/>
</dbReference>
<feature type="transmembrane region" description="Helical" evidence="1">
    <location>
        <begin position="40"/>
        <end position="61"/>
    </location>
</feature>